<feature type="compositionally biased region" description="Polar residues" evidence="5">
    <location>
        <begin position="1"/>
        <end position="18"/>
    </location>
</feature>
<evidence type="ECO:0000256" key="4">
    <source>
        <dbReference type="ARBA" id="ARBA00022764"/>
    </source>
</evidence>
<feature type="region of interest" description="Disordered" evidence="5">
    <location>
        <begin position="1"/>
        <end position="20"/>
    </location>
</feature>
<comment type="subcellular location">
    <subcellularLocation>
        <location evidence="1">Periplasm</location>
    </subcellularLocation>
</comment>
<evidence type="ECO:0000256" key="5">
    <source>
        <dbReference type="SAM" id="MobiDB-lite"/>
    </source>
</evidence>
<dbReference type="Gene3D" id="3.40.190.10">
    <property type="entry name" value="Periplasmic binding protein-like II"/>
    <property type="match status" value="2"/>
</dbReference>
<keyword evidence="2" id="KW-0813">Transport</keyword>
<evidence type="ECO:0000313" key="6">
    <source>
        <dbReference type="EMBL" id="MBO0335323.1"/>
    </source>
</evidence>
<keyword evidence="7" id="KW-1185">Reference proteome</keyword>
<gene>
    <name evidence="6" type="ORF">J0X12_17005</name>
</gene>
<protein>
    <submittedName>
        <fullName evidence="6">Extracellular solute-binding protein</fullName>
    </submittedName>
</protein>
<dbReference type="InterPro" id="IPR001188">
    <property type="entry name" value="Sperm_putr-bd"/>
</dbReference>
<dbReference type="Proteomes" id="UP000664761">
    <property type="component" value="Unassembled WGS sequence"/>
</dbReference>
<dbReference type="InterPro" id="IPR006059">
    <property type="entry name" value="SBP"/>
</dbReference>
<dbReference type="Pfam" id="PF13416">
    <property type="entry name" value="SBP_bac_8"/>
    <property type="match status" value="1"/>
</dbReference>
<keyword evidence="3" id="KW-0732">Signal</keyword>
<sequence>MTVKSQKPTQANGKSAKSVSRRNVLKTATAVGAFTVAGPAIVKNAFSSSGEINILMWSDYLPEPFIADFEKETGIKINYTGIGSNEEIINKMKANKGQGFDIVSPTNNQGLEWGPLELLQPWDMGRVPVEKVNPTMAAIGTKDWDFGGKGSHWLPHIWGTEGIAWRTDKWAPAGAAPSYGDVWAEENAGKTMGRPHSMMLCAGLYMETTGELNPGDMWKAYESEETMRPIWEKVTDWCIARKKNIKLLWNDADTQKNGLLNEGVVVGQTWDGPPMSLKTAGDPVMYQAPVEGAMAWVDGMSLPIGAKNMDQVYEFIKFSYDAKNAGKAIDSHGYNSPVLGADQFAGDAYKKNFADAYPGDSLSNLNPWPPQAPWYAAVRTEYVNKFKSS</sequence>
<dbReference type="InterPro" id="IPR006311">
    <property type="entry name" value="TAT_signal"/>
</dbReference>
<dbReference type="PANTHER" id="PTHR30222:SF17">
    <property type="entry name" value="SPERMIDINE_PUTRESCINE-BINDING PERIPLASMIC PROTEIN"/>
    <property type="match status" value="1"/>
</dbReference>
<evidence type="ECO:0000256" key="3">
    <source>
        <dbReference type="ARBA" id="ARBA00022729"/>
    </source>
</evidence>
<comment type="caution">
    <text evidence="6">The sequence shown here is derived from an EMBL/GenBank/DDBJ whole genome shotgun (WGS) entry which is preliminary data.</text>
</comment>
<proteinExistence type="predicted"/>
<dbReference type="RefSeq" id="WP_207047640.1">
    <property type="nucleotide sequence ID" value="NZ_JAFLNC010000006.1"/>
</dbReference>
<dbReference type="PROSITE" id="PS51318">
    <property type="entry name" value="TAT"/>
    <property type="match status" value="1"/>
</dbReference>
<dbReference type="PANTHER" id="PTHR30222">
    <property type="entry name" value="SPERMIDINE/PUTRESCINE-BINDING PERIPLASMIC PROTEIN"/>
    <property type="match status" value="1"/>
</dbReference>
<evidence type="ECO:0000256" key="1">
    <source>
        <dbReference type="ARBA" id="ARBA00004418"/>
    </source>
</evidence>
<organism evidence="6 7">
    <name type="scientific">Sneathiella sedimenti</name>
    <dbReference type="NCBI Taxonomy" id="2816034"/>
    <lineage>
        <taxon>Bacteria</taxon>
        <taxon>Pseudomonadati</taxon>
        <taxon>Pseudomonadota</taxon>
        <taxon>Alphaproteobacteria</taxon>
        <taxon>Sneathiellales</taxon>
        <taxon>Sneathiellaceae</taxon>
        <taxon>Sneathiella</taxon>
    </lineage>
</organism>
<evidence type="ECO:0000313" key="7">
    <source>
        <dbReference type="Proteomes" id="UP000664761"/>
    </source>
</evidence>
<dbReference type="EMBL" id="JAFLNC010000006">
    <property type="protein sequence ID" value="MBO0335323.1"/>
    <property type="molecule type" value="Genomic_DNA"/>
</dbReference>
<dbReference type="PRINTS" id="PR00909">
    <property type="entry name" value="SPERMDNBNDNG"/>
</dbReference>
<accession>A0ABS3FA38</accession>
<reference evidence="6 7" key="1">
    <citation type="submission" date="2021-03" db="EMBL/GenBank/DDBJ databases">
        <title>Sneathiella sp. CAU 1612 isolated from Kang Won-do.</title>
        <authorList>
            <person name="Kim W."/>
        </authorList>
    </citation>
    <scope>NUCLEOTIDE SEQUENCE [LARGE SCALE GENOMIC DNA]</scope>
    <source>
        <strain evidence="6 7">CAU 1612</strain>
    </source>
</reference>
<evidence type="ECO:0000256" key="2">
    <source>
        <dbReference type="ARBA" id="ARBA00022448"/>
    </source>
</evidence>
<name>A0ABS3FA38_9PROT</name>
<dbReference type="SUPFAM" id="SSF53850">
    <property type="entry name" value="Periplasmic binding protein-like II"/>
    <property type="match status" value="1"/>
</dbReference>
<keyword evidence="4" id="KW-0574">Periplasm</keyword>